<feature type="transmembrane region" description="Helical" evidence="1">
    <location>
        <begin position="145"/>
        <end position="174"/>
    </location>
</feature>
<keyword evidence="1" id="KW-0812">Transmembrane</keyword>
<organism evidence="2 3">
    <name type="scientific">Streptomyces virginiae</name>
    <name type="common">Streptomyces cinnamonensis</name>
    <dbReference type="NCBI Taxonomy" id="1961"/>
    <lineage>
        <taxon>Bacteria</taxon>
        <taxon>Bacillati</taxon>
        <taxon>Actinomycetota</taxon>
        <taxon>Actinomycetes</taxon>
        <taxon>Kitasatosporales</taxon>
        <taxon>Streptomycetaceae</taxon>
        <taxon>Streptomyces</taxon>
    </lineage>
</organism>
<sequence length="175" mass="17905">MGRGVAGVGGVVVLAVGGWLAWVLPGAQLAAVVGFGPVDGVVTIHRCYEGADEQGYATGTECTGRYAPRRSDGPARDIVLEAAAEKYRPGSRVEVRTARGRAYELSGTAVFQWAALVGLLLVPFLALAAWLFACARRGKVANGDGYFFAALAGLVLAIGAAAVAGILVAIGLAVF</sequence>
<dbReference type="PATRIC" id="fig|1961.12.peg.1090"/>
<dbReference type="EMBL" id="LGUV01000016">
    <property type="protein sequence ID" value="KOG57180.1"/>
    <property type="molecule type" value="Genomic_DNA"/>
</dbReference>
<name>A0A0L8N3S6_STRVG</name>
<keyword evidence="1" id="KW-0472">Membrane</keyword>
<evidence type="ECO:0000256" key="1">
    <source>
        <dbReference type="SAM" id="Phobius"/>
    </source>
</evidence>
<accession>A0A0L8N3S6</accession>
<protein>
    <submittedName>
        <fullName evidence="2">Uncharacterized protein</fullName>
    </submittedName>
</protein>
<gene>
    <name evidence="2" type="ORF">ADK75_05110</name>
</gene>
<keyword evidence="1" id="KW-1133">Transmembrane helix</keyword>
<evidence type="ECO:0000313" key="3">
    <source>
        <dbReference type="Proteomes" id="UP000037084"/>
    </source>
</evidence>
<evidence type="ECO:0000313" key="2">
    <source>
        <dbReference type="EMBL" id="KOG57180.1"/>
    </source>
</evidence>
<dbReference type="Proteomes" id="UP000037084">
    <property type="component" value="Unassembled WGS sequence"/>
</dbReference>
<reference evidence="3" key="1">
    <citation type="submission" date="2015-07" db="EMBL/GenBank/DDBJ databases">
        <authorList>
            <consortium name="Consortium for Microbial Forensics and Genomics (microFORGE)"/>
            <person name="Knight B.M."/>
            <person name="Roberts D.P."/>
            <person name="Lin D."/>
            <person name="Hari K."/>
            <person name="Fletcher J."/>
            <person name="Melcher U."/>
            <person name="Blagden T."/>
            <person name="Winegar R.A."/>
        </authorList>
    </citation>
    <scope>NUCLEOTIDE SEQUENCE [LARGE SCALE GENOMIC DNA]</scope>
    <source>
        <strain evidence="3">NRRL B-1447</strain>
    </source>
</reference>
<feature type="transmembrane region" description="Helical" evidence="1">
    <location>
        <begin position="5"/>
        <end position="24"/>
    </location>
</feature>
<proteinExistence type="predicted"/>
<comment type="caution">
    <text evidence="2">The sequence shown here is derived from an EMBL/GenBank/DDBJ whole genome shotgun (WGS) entry which is preliminary data.</text>
</comment>
<feature type="transmembrane region" description="Helical" evidence="1">
    <location>
        <begin position="110"/>
        <end position="133"/>
    </location>
</feature>
<dbReference type="AlphaFoldDB" id="A0A0L8N3S6"/>